<feature type="transmembrane region" description="Helical" evidence="1">
    <location>
        <begin position="176"/>
        <end position="195"/>
    </location>
</feature>
<evidence type="ECO:0000313" key="2">
    <source>
        <dbReference type="EMBL" id="KAJ4475460.1"/>
    </source>
</evidence>
<comment type="caution">
    <text evidence="2">The sequence shown here is derived from an EMBL/GenBank/DDBJ whole genome shotgun (WGS) entry which is preliminary data.</text>
</comment>
<dbReference type="AlphaFoldDB" id="A0A9W9A7L8"/>
<feature type="transmembrane region" description="Helical" evidence="1">
    <location>
        <begin position="129"/>
        <end position="150"/>
    </location>
</feature>
<feature type="transmembrane region" description="Helical" evidence="1">
    <location>
        <begin position="95"/>
        <end position="117"/>
    </location>
</feature>
<keyword evidence="1" id="KW-0472">Membrane</keyword>
<accession>A0A9W9A7L8</accession>
<dbReference type="EMBL" id="JAOTPV010000014">
    <property type="protein sequence ID" value="KAJ4475460.1"/>
    <property type="molecule type" value="Genomic_DNA"/>
</dbReference>
<gene>
    <name evidence="2" type="ORF">J3R30DRAFT_555786</name>
</gene>
<proteinExistence type="predicted"/>
<name>A0A9W9A7L8_9AGAR</name>
<organism evidence="2 3">
    <name type="scientific">Lentinula aciculospora</name>
    <dbReference type="NCBI Taxonomy" id="153920"/>
    <lineage>
        <taxon>Eukaryota</taxon>
        <taxon>Fungi</taxon>
        <taxon>Dikarya</taxon>
        <taxon>Basidiomycota</taxon>
        <taxon>Agaricomycotina</taxon>
        <taxon>Agaricomycetes</taxon>
        <taxon>Agaricomycetidae</taxon>
        <taxon>Agaricales</taxon>
        <taxon>Marasmiineae</taxon>
        <taxon>Omphalotaceae</taxon>
        <taxon>Lentinula</taxon>
    </lineage>
</organism>
<keyword evidence="1" id="KW-0812">Transmembrane</keyword>
<keyword evidence="1" id="KW-1133">Transmembrane helix</keyword>
<protein>
    <submittedName>
        <fullName evidence="2">Uncharacterized protein</fullName>
    </submittedName>
</protein>
<keyword evidence="3" id="KW-1185">Reference proteome</keyword>
<reference evidence="2" key="1">
    <citation type="submission" date="2022-08" db="EMBL/GenBank/DDBJ databases">
        <title>A Global Phylogenomic Analysis of the Shiitake Genus Lentinula.</title>
        <authorList>
            <consortium name="DOE Joint Genome Institute"/>
            <person name="Sierra-Patev S."/>
            <person name="Min B."/>
            <person name="Naranjo-Ortiz M."/>
            <person name="Looney B."/>
            <person name="Konkel Z."/>
            <person name="Slot J.C."/>
            <person name="Sakamoto Y."/>
            <person name="Steenwyk J.L."/>
            <person name="Rokas A."/>
            <person name="Carro J."/>
            <person name="Camarero S."/>
            <person name="Ferreira P."/>
            <person name="Molpeceres G."/>
            <person name="Ruiz-Duenas F.J."/>
            <person name="Serrano A."/>
            <person name="Henrissat B."/>
            <person name="Drula E."/>
            <person name="Hughes K.W."/>
            <person name="Mata J.L."/>
            <person name="Ishikawa N.K."/>
            <person name="Vargas-Isla R."/>
            <person name="Ushijima S."/>
            <person name="Smith C.A."/>
            <person name="Ahrendt S."/>
            <person name="Andreopoulos W."/>
            <person name="He G."/>
            <person name="Labutti K."/>
            <person name="Lipzen A."/>
            <person name="Ng V."/>
            <person name="Riley R."/>
            <person name="Sandor L."/>
            <person name="Barry K."/>
            <person name="Martinez A.T."/>
            <person name="Xiao Y."/>
            <person name="Gibbons J.G."/>
            <person name="Terashima K."/>
            <person name="Grigoriev I.V."/>
            <person name="Hibbett D.S."/>
        </authorList>
    </citation>
    <scope>NUCLEOTIDE SEQUENCE</scope>
    <source>
        <strain evidence="2">JLM2183</strain>
    </source>
</reference>
<dbReference type="Proteomes" id="UP001150266">
    <property type="component" value="Unassembled WGS sequence"/>
</dbReference>
<evidence type="ECO:0000313" key="3">
    <source>
        <dbReference type="Proteomes" id="UP001150266"/>
    </source>
</evidence>
<sequence length="225" mass="25815">MGSFKVPSSGQCHKQELTIITWGRLQNQGLRYRQCLHFHLFAVTTQAYITSINHAWSLPHIYSHIMYRRDSNCPDVARMGFDSLLTFQLKLSTEIIMPIAFDLLLYGIFIGLFGLSIHIFRRKFTPGKSYIVTTIVFFTLATASIVIELVSNCIDYSLSFSIYSDDVGSMDFPSTYPFQIALDLLFPFAWSSFIIRHHVDASLLSTLELQDICDYSPIDEYTFML</sequence>
<evidence type="ECO:0000256" key="1">
    <source>
        <dbReference type="SAM" id="Phobius"/>
    </source>
</evidence>